<dbReference type="AlphaFoldDB" id="A0A5J5GZ96"/>
<dbReference type="Gene3D" id="3.90.550.10">
    <property type="entry name" value="Spore Coat Polysaccharide Biosynthesis Protein SpsA, Chain A"/>
    <property type="match status" value="1"/>
</dbReference>
<dbReference type="SUPFAM" id="SSF53448">
    <property type="entry name" value="Nucleotide-diphospho-sugar transferases"/>
    <property type="match status" value="1"/>
</dbReference>
<keyword evidence="4" id="KW-1185">Reference proteome</keyword>
<dbReference type="Pfam" id="PF00535">
    <property type="entry name" value="Glycos_transf_2"/>
    <property type="match status" value="1"/>
</dbReference>
<gene>
    <name evidence="3" type="ORF">F4V44_24640</name>
</gene>
<sequence length="297" mass="34202">MSEKPFVSIIFPVKNEGPNVKSTLESLYSVKINYPFEVIVVNDFSNDNCCHFLQNEFLDKNINLINTTGVGAANARNAGAELASGDVLFFCDAHLEFEDLWLDRLMDPLLSGKTNSVAPAIGAIGDPNFIGYGQTLWINQRSSKIRTHWNTRQEDVFETAIIPGGCFAIKRNVFEDIGGFETGFPTWGHEDVELSIKLWLFGYSCHVQPNTKVLHLFRKIQPYHISLDDYYYNLLRLAYLHFSPGRIHKIRKMIPNGSAEEIQKKVLKNDALFKRQAYLERRKFNDDWYFEKFNINF</sequence>
<evidence type="ECO:0000259" key="2">
    <source>
        <dbReference type="Pfam" id="PF00535"/>
    </source>
</evidence>
<reference evidence="3 4" key="1">
    <citation type="submission" date="2019-09" db="EMBL/GenBank/DDBJ databases">
        <title>Whole genome sequences of isolates from the Mars Exploration Rovers.</title>
        <authorList>
            <person name="Seuylemezian A."/>
            <person name="Vaishampayan P."/>
        </authorList>
    </citation>
    <scope>NUCLEOTIDE SEQUENCE [LARGE SCALE GENOMIC DNA]</scope>
    <source>
        <strain evidence="3 4">MER_TA_151</strain>
    </source>
</reference>
<organism evidence="3 4">
    <name type="scientific">Niallia endozanthoxylica</name>
    <dbReference type="NCBI Taxonomy" id="2036016"/>
    <lineage>
        <taxon>Bacteria</taxon>
        <taxon>Bacillati</taxon>
        <taxon>Bacillota</taxon>
        <taxon>Bacilli</taxon>
        <taxon>Bacillales</taxon>
        <taxon>Bacillaceae</taxon>
        <taxon>Niallia</taxon>
    </lineage>
</organism>
<dbReference type="RefSeq" id="WP_150442656.1">
    <property type="nucleotide sequence ID" value="NZ_VYKL01000049.1"/>
</dbReference>
<keyword evidence="3" id="KW-0808">Transferase</keyword>
<dbReference type="GO" id="GO:0006493">
    <property type="term" value="P:protein O-linked glycosylation"/>
    <property type="evidence" value="ECO:0007669"/>
    <property type="project" value="TreeGrafter"/>
</dbReference>
<name>A0A5J5GZ96_9BACI</name>
<dbReference type="InterPro" id="IPR001173">
    <property type="entry name" value="Glyco_trans_2-like"/>
</dbReference>
<evidence type="ECO:0000313" key="4">
    <source>
        <dbReference type="Proteomes" id="UP000326671"/>
    </source>
</evidence>
<dbReference type="InterPro" id="IPR029044">
    <property type="entry name" value="Nucleotide-diphossugar_trans"/>
</dbReference>
<keyword evidence="1" id="KW-1015">Disulfide bond</keyword>
<dbReference type="PANTHER" id="PTHR11675:SF126">
    <property type="entry name" value="RICIN B LECTIN DOMAIN-CONTAINING PROTEIN"/>
    <property type="match status" value="1"/>
</dbReference>
<proteinExistence type="predicted"/>
<dbReference type="OrthoDB" id="396512at2"/>
<feature type="domain" description="Glycosyltransferase 2-like" evidence="2">
    <location>
        <begin position="8"/>
        <end position="178"/>
    </location>
</feature>
<protein>
    <submittedName>
        <fullName evidence="3">Glycosyltransferase</fullName>
    </submittedName>
</protein>
<accession>A0A5J5GZ96</accession>
<comment type="caution">
    <text evidence="3">The sequence shown here is derived from an EMBL/GenBank/DDBJ whole genome shotgun (WGS) entry which is preliminary data.</text>
</comment>
<dbReference type="Proteomes" id="UP000326671">
    <property type="component" value="Unassembled WGS sequence"/>
</dbReference>
<dbReference type="PANTHER" id="PTHR11675">
    <property type="entry name" value="N-ACETYLGALACTOSAMINYLTRANSFERASE"/>
    <property type="match status" value="1"/>
</dbReference>
<evidence type="ECO:0000313" key="3">
    <source>
        <dbReference type="EMBL" id="KAA9013571.1"/>
    </source>
</evidence>
<evidence type="ECO:0000256" key="1">
    <source>
        <dbReference type="ARBA" id="ARBA00023157"/>
    </source>
</evidence>
<dbReference type="GO" id="GO:0004653">
    <property type="term" value="F:polypeptide N-acetylgalactosaminyltransferase activity"/>
    <property type="evidence" value="ECO:0007669"/>
    <property type="project" value="TreeGrafter"/>
</dbReference>
<dbReference type="EMBL" id="VYKL01000049">
    <property type="protein sequence ID" value="KAA9013571.1"/>
    <property type="molecule type" value="Genomic_DNA"/>
</dbReference>